<dbReference type="EMBL" id="MN739011">
    <property type="protein sequence ID" value="QHT34915.1"/>
    <property type="molecule type" value="Genomic_DNA"/>
</dbReference>
<sequence length="79" mass="9118">MPCKYSEIFGKVGEGAHSFRIFNIAVVDVIFTIVGAFLIHRFLLPQYQFLHVLIALFALGIAMHHFFCVRTTIDKMLFR</sequence>
<evidence type="ECO:0000256" key="1">
    <source>
        <dbReference type="SAM" id="Phobius"/>
    </source>
</evidence>
<dbReference type="AlphaFoldDB" id="A0A6C0F6X8"/>
<protein>
    <submittedName>
        <fullName evidence="2">Uncharacterized protein</fullName>
    </submittedName>
</protein>
<reference evidence="2" key="1">
    <citation type="journal article" date="2020" name="Nature">
        <title>Giant virus diversity and host interactions through global metagenomics.</title>
        <authorList>
            <person name="Schulz F."/>
            <person name="Roux S."/>
            <person name="Paez-Espino D."/>
            <person name="Jungbluth S."/>
            <person name="Walsh D.A."/>
            <person name="Denef V.J."/>
            <person name="McMahon K.D."/>
            <person name="Konstantinidis K.T."/>
            <person name="Eloe-Fadrosh E.A."/>
            <person name="Kyrpides N.C."/>
            <person name="Woyke T."/>
        </authorList>
    </citation>
    <scope>NUCLEOTIDE SEQUENCE</scope>
    <source>
        <strain evidence="2">GVMAG-M-3300009180-1</strain>
    </source>
</reference>
<keyword evidence="1" id="KW-0472">Membrane</keyword>
<keyword evidence="1" id="KW-0812">Transmembrane</keyword>
<accession>A0A6C0F6X8</accession>
<keyword evidence="1" id="KW-1133">Transmembrane helix</keyword>
<name>A0A6C0F6X8_9ZZZZ</name>
<feature type="transmembrane region" description="Helical" evidence="1">
    <location>
        <begin position="49"/>
        <end position="69"/>
    </location>
</feature>
<proteinExistence type="predicted"/>
<organism evidence="2">
    <name type="scientific">viral metagenome</name>
    <dbReference type="NCBI Taxonomy" id="1070528"/>
    <lineage>
        <taxon>unclassified sequences</taxon>
        <taxon>metagenomes</taxon>
        <taxon>organismal metagenomes</taxon>
    </lineage>
</organism>
<evidence type="ECO:0000313" key="2">
    <source>
        <dbReference type="EMBL" id="QHT34915.1"/>
    </source>
</evidence>
<feature type="transmembrane region" description="Helical" evidence="1">
    <location>
        <begin position="21"/>
        <end position="43"/>
    </location>
</feature>